<dbReference type="OrthoDB" id="4781at2759"/>
<gene>
    <name evidence="1" type="primary">jg26236</name>
    <name evidence="1" type="ORF">PAEG_LOCUS900</name>
</gene>
<dbReference type="EMBL" id="CAKXAJ010002941">
    <property type="protein sequence ID" value="CAH2208284.1"/>
    <property type="molecule type" value="Genomic_DNA"/>
</dbReference>
<dbReference type="InterPro" id="IPR013320">
    <property type="entry name" value="ConA-like_dom_sf"/>
</dbReference>
<proteinExistence type="predicted"/>
<accession>A0A8S4QCC7</accession>
<comment type="caution">
    <text evidence="1">The sequence shown here is derived from an EMBL/GenBank/DDBJ whole genome shotgun (WGS) entry which is preliminary data.</text>
</comment>
<reference evidence="1" key="1">
    <citation type="submission" date="2022-03" db="EMBL/GenBank/DDBJ databases">
        <authorList>
            <person name="Lindestad O."/>
        </authorList>
    </citation>
    <scope>NUCLEOTIDE SEQUENCE</scope>
</reference>
<keyword evidence="2" id="KW-1185">Reference proteome</keyword>
<protein>
    <submittedName>
        <fullName evidence="1">Jg26236 protein</fullName>
    </submittedName>
</protein>
<dbReference type="AlphaFoldDB" id="A0A8S4QCC7"/>
<evidence type="ECO:0000313" key="2">
    <source>
        <dbReference type="Proteomes" id="UP000838756"/>
    </source>
</evidence>
<dbReference type="SUPFAM" id="SSF49899">
    <property type="entry name" value="Concanavalin A-like lectins/glucanases"/>
    <property type="match status" value="1"/>
</dbReference>
<dbReference type="Proteomes" id="UP000838756">
    <property type="component" value="Unassembled WGS sequence"/>
</dbReference>
<evidence type="ECO:0000313" key="1">
    <source>
        <dbReference type="EMBL" id="CAH2208284.1"/>
    </source>
</evidence>
<organism evidence="1 2">
    <name type="scientific">Pararge aegeria aegeria</name>
    <dbReference type="NCBI Taxonomy" id="348720"/>
    <lineage>
        <taxon>Eukaryota</taxon>
        <taxon>Metazoa</taxon>
        <taxon>Ecdysozoa</taxon>
        <taxon>Arthropoda</taxon>
        <taxon>Hexapoda</taxon>
        <taxon>Insecta</taxon>
        <taxon>Pterygota</taxon>
        <taxon>Neoptera</taxon>
        <taxon>Endopterygota</taxon>
        <taxon>Lepidoptera</taxon>
        <taxon>Glossata</taxon>
        <taxon>Ditrysia</taxon>
        <taxon>Papilionoidea</taxon>
        <taxon>Nymphalidae</taxon>
        <taxon>Satyrinae</taxon>
        <taxon>Satyrini</taxon>
        <taxon>Parargina</taxon>
        <taxon>Pararge</taxon>
    </lineage>
</organism>
<dbReference type="Gene3D" id="2.60.120.200">
    <property type="match status" value="1"/>
</dbReference>
<name>A0A8S4QCC7_9NEOP</name>
<sequence length="69" mass="8005">MAPFDQMFYISLGLSVGGAHEFPDSPSKPWVNNASDAMQNFWEAKEQWLPTWYDDMNALQIDYVRVYAI</sequence>